<evidence type="ECO:0000256" key="1">
    <source>
        <dbReference type="ARBA" id="ARBA00022737"/>
    </source>
</evidence>
<comment type="caution">
    <text evidence="3">The sequence shown here is derived from an EMBL/GenBank/DDBJ whole genome shotgun (WGS) entry which is preliminary data.</text>
</comment>
<keyword evidence="1" id="KW-0677">Repeat</keyword>
<protein>
    <recommendedName>
        <fullName evidence="2">DC1 domain-containing protein</fullName>
    </recommendedName>
</protein>
<dbReference type="Pfam" id="PF03107">
    <property type="entry name" value="C1_2"/>
    <property type="match status" value="2"/>
</dbReference>
<sequence length="493" mass="57266">MEAVLEVLEHEHPIKLVDLQLHYEEEDDDDADDAKEEEGDDLITKESFRGACDRCGEEINVYHRYYYKCMADSSYDFSLHKFCGELPACLESAFHRHPLTMFMLRYNWSCAICHKKIKKLNMIPDAEYAVILFMIGRIFGFTNVINACTISIWIVQHYVPALAEPTKTTKMLIILILSISHSLMKHTAYRNTCFSKKQEQAIIRCADQSCNGFALHEWCTRLPLEKENHPAHPQHNLYLIYSNDLPFFLGVFECAVCDLPCNGFAYGCVRCKYYVDVTCGLIPKQITHKAHPNHLLSIAQVEVTNTSCLICLNVEEGRGLSFCCNTCNIYIHSKCALLLTETIRHKYDKKHPMHLSYFPIENHKSQYFCEICEEDLNPHQSFYHCQDCIQSIHTACAPLILQSETHTYITNQRSIYEFVNIKFGFTLNLFRLHKHPLLFAQGIKSDGECSWWGCRLGLQYRMIFKCLKCNFVIHYECCERKVNMKFLVSHPHV</sequence>
<gene>
    <name evidence="3" type="ORF">LVIROSA_LOCUS19129</name>
</gene>
<name>A0AAU9N844_9ASTR</name>
<organism evidence="3 4">
    <name type="scientific">Lactuca virosa</name>
    <dbReference type="NCBI Taxonomy" id="75947"/>
    <lineage>
        <taxon>Eukaryota</taxon>
        <taxon>Viridiplantae</taxon>
        <taxon>Streptophyta</taxon>
        <taxon>Embryophyta</taxon>
        <taxon>Tracheophyta</taxon>
        <taxon>Spermatophyta</taxon>
        <taxon>Magnoliopsida</taxon>
        <taxon>eudicotyledons</taxon>
        <taxon>Gunneridae</taxon>
        <taxon>Pentapetalae</taxon>
        <taxon>asterids</taxon>
        <taxon>campanulids</taxon>
        <taxon>Asterales</taxon>
        <taxon>Asteraceae</taxon>
        <taxon>Cichorioideae</taxon>
        <taxon>Cichorieae</taxon>
        <taxon>Lactucinae</taxon>
        <taxon>Lactuca</taxon>
    </lineage>
</organism>
<evidence type="ECO:0000259" key="2">
    <source>
        <dbReference type="Pfam" id="PF03107"/>
    </source>
</evidence>
<evidence type="ECO:0000313" key="3">
    <source>
        <dbReference type="EMBL" id="CAH1432484.1"/>
    </source>
</evidence>
<dbReference type="PANTHER" id="PTHR32410">
    <property type="entry name" value="CYSTEINE/HISTIDINE-RICH C1 DOMAIN FAMILY PROTEIN"/>
    <property type="match status" value="1"/>
</dbReference>
<dbReference type="AlphaFoldDB" id="A0AAU9N844"/>
<feature type="domain" description="DC1" evidence="2">
    <location>
        <begin position="350"/>
        <end position="397"/>
    </location>
</feature>
<reference evidence="3 4" key="1">
    <citation type="submission" date="2022-01" db="EMBL/GenBank/DDBJ databases">
        <authorList>
            <person name="Xiong W."/>
            <person name="Schranz E."/>
        </authorList>
    </citation>
    <scope>NUCLEOTIDE SEQUENCE [LARGE SCALE GENOMIC DNA]</scope>
</reference>
<dbReference type="PANTHER" id="PTHR32410:SF161">
    <property type="entry name" value="DC1, ZINC FINGER, RING_FYVE_PHD-TYPE-RELATED"/>
    <property type="match status" value="1"/>
</dbReference>
<dbReference type="EMBL" id="CAKMRJ010003334">
    <property type="protein sequence ID" value="CAH1432484.1"/>
    <property type="molecule type" value="Genomic_DNA"/>
</dbReference>
<proteinExistence type="predicted"/>
<accession>A0AAU9N844</accession>
<evidence type="ECO:0000313" key="4">
    <source>
        <dbReference type="Proteomes" id="UP001157418"/>
    </source>
</evidence>
<dbReference type="InterPro" id="IPR053192">
    <property type="entry name" value="Vacuole_Formation_Reg"/>
</dbReference>
<feature type="domain" description="DC1" evidence="2">
    <location>
        <begin position="231"/>
        <end position="279"/>
    </location>
</feature>
<dbReference type="InterPro" id="IPR004146">
    <property type="entry name" value="DC1"/>
</dbReference>
<keyword evidence="4" id="KW-1185">Reference proteome</keyword>
<dbReference type="InterPro" id="IPR046349">
    <property type="entry name" value="C1-like_sf"/>
</dbReference>
<dbReference type="SUPFAM" id="SSF57889">
    <property type="entry name" value="Cysteine-rich domain"/>
    <property type="match status" value="3"/>
</dbReference>
<dbReference type="Proteomes" id="UP001157418">
    <property type="component" value="Unassembled WGS sequence"/>
</dbReference>